<dbReference type="Gene3D" id="3.40.850.10">
    <property type="entry name" value="Kinesin motor domain"/>
    <property type="match status" value="1"/>
</dbReference>
<accession>A0A833VDD8</accession>
<evidence type="ECO:0000256" key="2">
    <source>
        <dbReference type="ARBA" id="ARBA00023175"/>
    </source>
</evidence>
<dbReference type="EMBL" id="SWLB01000209">
    <property type="protein sequence ID" value="KAF3319768.1"/>
    <property type="molecule type" value="Genomic_DNA"/>
</dbReference>
<dbReference type="InterPro" id="IPR036961">
    <property type="entry name" value="Kinesin_motor_dom_sf"/>
</dbReference>
<dbReference type="GO" id="GO:0008017">
    <property type="term" value="F:microtubule binding"/>
    <property type="evidence" value="ECO:0007669"/>
    <property type="project" value="InterPro"/>
</dbReference>
<sequence length="253" mass="28486">MRKQITNPYGFHLGSRCQVFKKKTRMGSPVRITSPPFLKIHALKEACDRDRRTHSWFWKLHCLIPVCPIVSGLDIYKIVGANRALQIVDIRASVVLNEPLVINFQSLTGSPIICGIAVRKAPALPRKTFTTEGTERKRGVNYHTLEELFKIAEERKETVSYDISVSVLEVYNEQIRDLLNSNPSSKKLEIRQAGGEGLHHIPGVVEAKVESTEEVWDVLQAGSNARAVGSNNINEYSSRSHWLINQSPTFVLN</sequence>
<evidence type="ECO:0000256" key="1">
    <source>
        <dbReference type="ARBA" id="ARBA00022701"/>
    </source>
</evidence>
<dbReference type="SUPFAM" id="SSF52540">
    <property type="entry name" value="P-loop containing nucleoside triphosphate hydrolases"/>
    <property type="match status" value="1"/>
</dbReference>
<dbReference type="PROSITE" id="PS50067">
    <property type="entry name" value="KINESIN_MOTOR_2"/>
    <property type="match status" value="1"/>
</dbReference>
<evidence type="ECO:0000256" key="3">
    <source>
        <dbReference type="PROSITE-ProRule" id="PRU00283"/>
    </source>
</evidence>
<evidence type="ECO:0000313" key="5">
    <source>
        <dbReference type="EMBL" id="KAF3319768.1"/>
    </source>
</evidence>
<dbReference type="InterPro" id="IPR001752">
    <property type="entry name" value="Kinesin_motor_dom"/>
</dbReference>
<dbReference type="Proteomes" id="UP000623129">
    <property type="component" value="Unassembled WGS sequence"/>
</dbReference>
<proteinExistence type="inferred from homology"/>
<dbReference type="GO" id="GO:0003777">
    <property type="term" value="F:microtubule motor activity"/>
    <property type="evidence" value="ECO:0007669"/>
    <property type="project" value="InterPro"/>
</dbReference>
<dbReference type="GO" id="GO:0005524">
    <property type="term" value="F:ATP binding"/>
    <property type="evidence" value="ECO:0007669"/>
    <property type="project" value="InterPro"/>
</dbReference>
<dbReference type="GO" id="GO:0005874">
    <property type="term" value="C:microtubule"/>
    <property type="evidence" value="ECO:0007669"/>
    <property type="project" value="UniProtKB-KW"/>
</dbReference>
<name>A0A833VDD8_9POAL</name>
<comment type="caution">
    <text evidence="3">Lacks conserved residue(s) required for the propagation of feature annotation.</text>
</comment>
<dbReference type="InterPro" id="IPR027417">
    <property type="entry name" value="P-loop_NTPase"/>
</dbReference>
<dbReference type="InterPro" id="IPR027640">
    <property type="entry name" value="Kinesin-like_fam"/>
</dbReference>
<gene>
    <name evidence="5" type="ORF">FCM35_KLT22432</name>
</gene>
<feature type="domain" description="Kinesin motor" evidence="4">
    <location>
        <begin position="127"/>
        <end position="253"/>
    </location>
</feature>
<dbReference type="PANTHER" id="PTHR47972:SF18">
    <property type="entry name" value="KINESIN-LIKE PROTEIN KIN-14R"/>
    <property type="match status" value="1"/>
</dbReference>
<protein>
    <submittedName>
        <fullName evidence="5">Kinesin motor protein</fullName>
    </submittedName>
</protein>
<evidence type="ECO:0000259" key="4">
    <source>
        <dbReference type="PROSITE" id="PS50067"/>
    </source>
</evidence>
<dbReference type="PANTHER" id="PTHR47972">
    <property type="entry name" value="KINESIN-LIKE PROTEIN KLP-3"/>
    <property type="match status" value="1"/>
</dbReference>
<organism evidence="5 6">
    <name type="scientific">Carex littledalei</name>
    <dbReference type="NCBI Taxonomy" id="544730"/>
    <lineage>
        <taxon>Eukaryota</taxon>
        <taxon>Viridiplantae</taxon>
        <taxon>Streptophyta</taxon>
        <taxon>Embryophyta</taxon>
        <taxon>Tracheophyta</taxon>
        <taxon>Spermatophyta</taxon>
        <taxon>Magnoliopsida</taxon>
        <taxon>Liliopsida</taxon>
        <taxon>Poales</taxon>
        <taxon>Cyperaceae</taxon>
        <taxon>Cyperoideae</taxon>
        <taxon>Cariceae</taxon>
        <taxon>Carex</taxon>
        <taxon>Carex subgen. Euthyceras</taxon>
    </lineage>
</organism>
<comment type="similarity">
    <text evidence="3">Belongs to the TRAFAC class myosin-kinesin ATPase superfamily. Kinesin family.</text>
</comment>
<reference evidence="5" key="1">
    <citation type="submission" date="2020-01" db="EMBL/GenBank/DDBJ databases">
        <title>Genome sequence of Kobresia littledalei, the first chromosome-level genome in the family Cyperaceae.</title>
        <authorList>
            <person name="Qu G."/>
        </authorList>
    </citation>
    <scope>NUCLEOTIDE SEQUENCE</scope>
    <source>
        <strain evidence="5">C.B.Clarke</strain>
        <tissue evidence="5">Leaf</tissue>
    </source>
</reference>
<keyword evidence="1" id="KW-0493">Microtubule</keyword>
<keyword evidence="6" id="KW-1185">Reference proteome</keyword>
<comment type="caution">
    <text evidence="5">The sequence shown here is derived from an EMBL/GenBank/DDBJ whole genome shotgun (WGS) entry which is preliminary data.</text>
</comment>
<dbReference type="OrthoDB" id="1930379at2759"/>
<keyword evidence="2" id="KW-0505">Motor protein</keyword>
<dbReference type="SMART" id="SM00129">
    <property type="entry name" value="KISc"/>
    <property type="match status" value="1"/>
</dbReference>
<dbReference type="AlphaFoldDB" id="A0A833VDD8"/>
<dbReference type="Pfam" id="PF00225">
    <property type="entry name" value="Kinesin"/>
    <property type="match status" value="1"/>
</dbReference>
<dbReference type="GO" id="GO:0007018">
    <property type="term" value="P:microtubule-based movement"/>
    <property type="evidence" value="ECO:0007669"/>
    <property type="project" value="InterPro"/>
</dbReference>
<evidence type="ECO:0000313" key="6">
    <source>
        <dbReference type="Proteomes" id="UP000623129"/>
    </source>
</evidence>